<evidence type="ECO:0000313" key="1">
    <source>
        <dbReference type="EMBL" id="GEA62001.1"/>
    </source>
</evidence>
<evidence type="ECO:0000313" key="2">
    <source>
        <dbReference type="Proteomes" id="UP000318242"/>
    </source>
</evidence>
<proteinExistence type="predicted"/>
<organism evidence="1 2">
    <name type="scientific">Vibrio comitans NBRC 102076</name>
    <dbReference type="NCBI Taxonomy" id="1219078"/>
    <lineage>
        <taxon>Bacteria</taxon>
        <taxon>Pseudomonadati</taxon>
        <taxon>Pseudomonadota</taxon>
        <taxon>Gammaproteobacteria</taxon>
        <taxon>Vibrionales</taxon>
        <taxon>Vibrionaceae</taxon>
        <taxon>Vibrio</taxon>
    </lineage>
</organism>
<dbReference type="AlphaFoldDB" id="A0A4Y3IR31"/>
<comment type="caution">
    <text evidence="1">The sequence shown here is derived from an EMBL/GenBank/DDBJ whole genome shotgun (WGS) entry which is preliminary data.</text>
</comment>
<reference evidence="1 2" key="1">
    <citation type="submission" date="2019-06" db="EMBL/GenBank/DDBJ databases">
        <title>Whole genome shotgun sequence of Vibrio comitans NBRC 102076.</title>
        <authorList>
            <person name="Hosoyama A."/>
            <person name="Uohara A."/>
            <person name="Ohji S."/>
            <person name="Ichikawa N."/>
        </authorList>
    </citation>
    <scope>NUCLEOTIDE SEQUENCE [LARGE SCALE GENOMIC DNA]</scope>
    <source>
        <strain evidence="1 2">NBRC 102076</strain>
    </source>
</reference>
<keyword evidence="2" id="KW-1185">Reference proteome</keyword>
<sequence length="61" mass="7001">MKFTKYEPSNKPIKGKSNTWTLLLLLGISASKPRRILELCKNIARIMQVTTKPFLFPINPL</sequence>
<dbReference type="EMBL" id="BJLH01000015">
    <property type="protein sequence ID" value="GEA62001.1"/>
    <property type="molecule type" value="Genomic_DNA"/>
</dbReference>
<gene>
    <name evidence="1" type="ORF">VCO01S_31940</name>
</gene>
<accession>A0A4Y3IR31</accession>
<protein>
    <submittedName>
        <fullName evidence="1">Uncharacterized protein</fullName>
    </submittedName>
</protein>
<name>A0A4Y3IR31_9VIBR</name>
<dbReference type="Proteomes" id="UP000318242">
    <property type="component" value="Unassembled WGS sequence"/>
</dbReference>